<dbReference type="InterPro" id="IPR037185">
    <property type="entry name" value="EmrE-like"/>
</dbReference>
<feature type="transmembrane region" description="Helical" evidence="6">
    <location>
        <begin position="185"/>
        <end position="204"/>
    </location>
</feature>
<feature type="domain" description="EamA" evidence="7">
    <location>
        <begin position="163"/>
        <end position="288"/>
    </location>
</feature>
<feature type="transmembrane region" description="Helical" evidence="6">
    <location>
        <begin position="153"/>
        <end position="173"/>
    </location>
</feature>
<dbReference type="AlphaFoldDB" id="A0A540VTA1"/>
<evidence type="ECO:0000256" key="6">
    <source>
        <dbReference type="SAM" id="Phobius"/>
    </source>
</evidence>
<evidence type="ECO:0000256" key="3">
    <source>
        <dbReference type="ARBA" id="ARBA00022692"/>
    </source>
</evidence>
<feature type="domain" description="EamA" evidence="7">
    <location>
        <begin position="17"/>
        <end position="143"/>
    </location>
</feature>
<comment type="similarity">
    <text evidence="2">Belongs to the EamA transporter family.</text>
</comment>
<evidence type="ECO:0000256" key="4">
    <source>
        <dbReference type="ARBA" id="ARBA00022989"/>
    </source>
</evidence>
<protein>
    <submittedName>
        <fullName evidence="8">DMT family transporter</fullName>
    </submittedName>
</protein>
<keyword evidence="3 6" id="KW-0812">Transmembrane</keyword>
<dbReference type="InterPro" id="IPR050638">
    <property type="entry name" value="AA-Vitamin_Transporters"/>
</dbReference>
<feature type="transmembrane region" description="Helical" evidence="6">
    <location>
        <begin position="38"/>
        <end position="58"/>
    </location>
</feature>
<evidence type="ECO:0000313" key="8">
    <source>
        <dbReference type="EMBL" id="TQE99936.1"/>
    </source>
</evidence>
<dbReference type="STRING" id="1260251.SPISAL_02280"/>
<dbReference type="SUPFAM" id="SSF103481">
    <property type="entry name" value="Multidrug resistance efflux transporter EmrE"/>
    <property type="match status" value="2"/>
</dbReference>
<gene>
    <name evidence="8" type="ORF">FKY71_05965</name>
</gene>
<feature type="transmembrane region" description="Helical" evidence="6">
    <location>
        <begin position="7"/>
        <end position="26"/>
    </location>
</feature>
<dbReference type="PANTHER" id="PTHR32322:SF2">
    <property type="entry name" value="EAMA DOMAIN-CONTAINING PROTEIN"/>
    <property type="match status" value="1"/>
</dbReference>
<evidence type="ECO:0000259" key="7">
    <source>
        <dbReference type="Pfam" id="PF00892"/>
    </source>
</evidence>
<organism evidence="8 9">
    <name type="scientific">Spiribacter salinus</name>
    <dbReference type="NCBI Taxonomy" id="1335746"/>
    <lineage>
        <taxon>Bacteria</taxon>
        <taxon>Pseudomonadati</taxon>
        <taxon>Pseudomonadota</taxon>
        <taxon>Gammaproteobacteria</taxon>
        <taxon>Chromatiales</taxon>
        <taxon>Ectothiorhodospiraceae</taxon>
        <taxon>Spiribacter</taxon>
    </lineage>
</organism>
<evidence type="ECO:0000256" key="5">
    <source>
        <dbReference type="ARBA" id="ARBA00023136"/>
    </source>
</evidence>
<dbReference type="PANTHER" id="PTHR32322">
    <property type="entry name" value="INNER MEMBRANE TRANSPORTER"/>
    <property type="match status" value="1"/>
</dbReference>
<dbReference type="Gene3D" id="1.10.3730.20">
    <property type="match status" value="2"/>
</dbReference>
<dbReference type="Pfam" id="PF00892">
    <property type="entry name" value="EamA"/>
    <property type="match status" value="2"/>
</dbReference>
<dbReference type="EMBL" id="VIFK01000031">
    <property type="protein sequence ID" value="TQE99936.1"/>
    <property type="molecule type" value="Genomic_DNA"/>
</dbReference>
<dbReference type="GO" id="GO:0016020">
    <property type="term" value="C:membrane"/>
    <property type="evidence" value="ECO:0007669"/>
    <property type="project" value="UniProtKB-SubCell"/>
</dbReference>
<comment type="subcellular location">
    <subcellularLocation>
        <location evidence="1">Membrane</location>
        <topology evidence="1">Multi-pass membrane protein</topology>
    </subcellularLocation>
</comment>
<keyword evidence="4 6" id="KW-1133">Transmembrane helix</keyword>
<dbReference type="Proteomes" id="UP000315400">
    <property type="component" value="Unassembled WGS sequence"/>
</dbReference>
<feature type="transmembrane region" description="Helical" evidence="6">
    <location>
        <begin position="98"/>
        <end position="117"/>
    </location>
</feature>
<accession>A0A540VTA1</accession>
<sequence length="299" mass="31061">MRNLPAWAWTLALPSAFVMLWSTGFIGARLGLPYIEPLTFLAVRMLLATGLLLVVALLMRAPWPNGPQAITHTAIAGLLVHGCYLGGVFWAIDRGQAAGVTAILVALQPLLTATLAGPLLGERVSRAQWAGLLLGFAGVALVISSRLQGGTASAATLASTAVALLGITLGTLYQKRFCPVTDLRTGGAVQFAATGAVLGTLAMITETGQITWTGELIFALGWLVLVLSVGAIGLLFLLIQHGAASRVASLFYLAPPLTVVMGWFLFDEALAPSAIAGLVVVVVGVILVQRARPVPPPEG</sequence>
<evidence type="ECO:0000313" key="9">
    <source>
        <dbReference type="Proteomes" id="UP000315400"/>
    </source>
</evidence>
<evidence type="ECO:0000256" key="2">
    <source>
        <dbReference type="ARBA" id="ARBA00007362"/>
    </source>
</evidence>
<reference evidence="8 9" key="1">
    <citation type="submission" date="2019-06" db="EMBL/GenBank/DDBJ databases">
        <title>Metagenome assembled Genome of Spiribacter salinus SL48-SHIP from the microbial mat of Salt Lake 48 (Novosibirsk region, Russia).</title>
        <authorList>
            <person name="Shipova A."/>
            <person name="Rozanov A.S."/>
            <person name="Bryanskaya A.V."/>
            <person name="Peltek S.E."/>
        </authorList>
    </citation>
    <scope>NUCLEOTIDE SEQUENCE [LARGE SCALE GENOMIC DNA]</scope>
    <source>
        <strain evidence="8">SL48-SHIP-2</strain>
    </source>
</reference>
<feature type="transmembrane region" description="Helical" evidence="6">
    <location>
        <begin position="216"/>
        <end position="239"/>
    </location>
</feature>
<comment type="caution">
    <text evidence="8">The sequence shown here is derived from an EMBL/GenBank/DDBJ whole genome shotgun (WGS) entry which is preliminary data.</text>
</comment>
<evidence type="ECO:0000256" key="1">
    <source>
        <dbReference type="ARBA" id="ARBA00004141"/>
    </source>
</evidence>
<feature type="transmembrane region" description="Helical" evidence="6">
    <location>
        <begin position="270"/>
        <end position="288"/>
    </location>
</feature>
<dbReference type="InterPro" id="IPR000620">
    <property type="entry name" value="EamA_dom"/>
</dbReference>
<dbReference type="RefSeq" id="WP_222518501.1">
    <property type="nucleotide sequence ID" value="NZ_MBFX01000002.1"/>
</dbReference>
<name>A0A540VTA1_9GAMM</name>
<feature type="transmembrane region" description="Helical" evidence="6">
    <location>
        <begin position="246"/>
        <end position="264"/>
    </location>
</feature>
<feature type="transmembrane region" description="Helical" evidence="6">
    <location>
        <begin position="70"/>
        <end position="92"/>
    </location>
</feature>
<keyword evidence="5 6" id="KW-0472">Membrane</keyword>
<proteinExistence type="inferred from homology"/>